<evidence type="ECO:0000259" key="1">
    <source>
        <dbReference type="Pfam" id="PF03668"/>
    </source>
</evidence>
<comment type="caution">
    <text evidence="2">The sequence shown here is derived from an EMBL/GenBank/DDBJ whole genome shotgun (WGS) entry which is preliminary data.</text>
</comment>
<feature type="domain" description="RapZ-like N-terminal" evidence="1">
    <location>
        <begin position="12"/>
        <end position="45"/>
    </location>
</feature>
<dbReference type="Gene3D" id="3.40.50.300">
    <property type="entry name" value="P-loop containing nucleotide triphosphate hydrolases"/>
    <property type="match status" value="1"/>
</dbReference>
<sequence length="46" mass="5171">MITKKEKKESKIKIVIITGLSGAGKTEALRYFEDAGYYCIDNLPAY</sequence>
<organism evidence="2">
    <name type="scientific">marine sediment metagenome</name>
    <dbReference type="NCBI Taxonomy" id="412755"/>
    <lineage>
        <taxon>unclassified sequences</taxon>
        <taxon>metagenomes</taxon>
        <taxon>ecological metagenomes</taxon>
    </lineage>
</organism>
<dbReference type="AlphaFoldDB" id="X1M6K8"/>
<feature type="non-terminal residue" evidence="2">
    <location>
        <position position="46"/>
    </location>
</feature>
<reference evidence="2" key="1">
    <citation type="journal article" date="2014" name="Front. Microbiol.">
        <title>High frequency of phylogenetically diverse reductive dehalogenase-homologous genes in deep subseafloor sedimentary metagenomes.</title>
        <authorList>
            <person name="Kawai M."/>
            <person name="Futagami T."/>
            <person name="Toyoda A."/>
            <person name="Takaki Y."/>
            <person name="Nishi S."/>
            <person name="Hori S."/>
            <person name="Arai W."/>
            <person name="Tsubouchi T."/>
            <person name="Morono Y."/>
            <person name="Uchiyama I."/>
            <person name="Ito T."/>
            <person name="Fujiyama A."/>
            <person name="Inagaki F."/>
            <person name="Takami H."/>
        </authorList>
    </citation>
    <scope>NUCLEOTIDE SEQUENCE</scope>
    <source>
        <strain evidence="2">Expedition CK06-06</strain>
    </source>
</reference>
<dbReference type="Pfam" id="PF03668">
    <property type="entry name" value="RapZ-like_N"/>
    <property type="match status" value="1"/>
</dbReference>
<name>X1M6K8_9ZZZZ</name>
<dbReference type="EMBL" id="BARV01020432">
    <property type="protein sequence ID" value="GAI27262.1"/>
    <property type="molecule type" value="Genomic_DNA"/>
</dbReference>
<dbReference type="InterPro" id="IPR053930">
    <property type="entry name" value="RapZ-like_N"/>
</dbReference>
<gene>
    <name evidence="2" type="ORF">S06H3_34096</name>
</gene>
<dbReference type="InterPro" id="IPR027417">
    <property type="entry name" value="P-loop_NTPase"/>
</dbReference>
<accession>X1M6K8</accession>
<proteinExistence type="predicted"/>
<protein>
    <recommendedName>
        <fullName evidence="1">RapZ-like N-terminal domain-containing protein</fullName>
    </recommendedName>
</protein>
<evidence type="ECO:0000313" key="2">
    <source>
        <dbReference type="EMBL" id="GAI27262.1"/>
    </source>
</evidence>